<dbReference type="EMBL" id="PKPP01011072">
    <property type="protein sequence ID" value="PWA44837.1"/>
    <property type="molecule type" value="Genomic_DNA"/>
</dbReference>
<dbReference type="PANTHER" id="PTHR36078">
    <property type="entry name" value="BNACNNG21220D PROTEIN"/>
    <property type="match status" value="1"/>
</dbReference>
<keyword evidence="3" id="KW-1185">Reference proteome</keyword>
<gene>
    <name evidence="2" type="ORF">CTI12_AA522810</name>
</gene>
<evidence type="ECO:0000313" key="2">
    <source>
        <dbReference type="EMBL" id="PWA44837.1"/>
    </source>
</evidence>
<dbReference type="Proteomes" id="UP000245207">
    <property type="component" value="Unassembled WGS sequence"/>
</dbReference>
<proteinExistence type="predicted"/>
<sequence>MDIKKEEDPVVKLDKYEAKYAAYLKAKYFSDKDIYGGEIYEEKVTIDGMTIRASRDAGTRSYADPLAYWNEKFGHTETQTEQATNLSNGKHSSKKSA</sequence>
<feature type="compositionally biased region" description="Polar residues" evidence="1">
    <location>
        <begin position="77"/>
        <end position="90"/>
    </location>
</feature>
<evidence type="ECO:0000256" key="1">
    <source>
        <dbReference type="SAM" id="MobiDB-lite"/>
    </source>
</evidence>
<dbReference type="OrthoDB" id="1669448at2759"/>
<name>A0A2U1L749_ARTAN</name>
<accession>A0A2U1L749</accession>
<dbReference type="PANTHER" id="PTHR36078:SF2">
    <property type="entry name" value="OS09G0473966 PROTEIN"/>
    <property type="match status" value="1"/>
</dbReference>
<reference evidence="2 3" key="1">
    <citation type="journal article" date="2018" name="Mol. Plant">
        <title>The genome of Artemisia annua provides insight into the evolution of Asteraceae family and artemisinin biosynthesis.</title>
        <authorList>
            <person name="Shen Q."/>
            <person name="Zhang L."/>
            <person name="Liao Z."/>
            <person name="Wang S."/>
            <person name="Yan T."/>
            <person name="Shi P."/>
            <person name="Liu M."/>
            <person name="Fu X."/>
            <person name="Pan Q."/>
            <person name="Wang Y."/>
            <person name="Lv Z."/>
            <person name="Lu X."/>
            <person name="Zhang F."/>
            <person name="Jiang W."/>
            <person name="Ma Y."/>
            <person name="Chen M."/>
            <person name="Hao X."/>
            <person name="Li L."/>
            <person name="Tang Y."/>
            <person name="Lv G."/>
            <person name="Zhou Y."/>
            <person name="Sun X."/>
            <person name="Brodelius P.E."/>
            <person name="Rose J.K.C."/>
            <person name="Tang K."/>
        </authorList>
    </citation>
    <scope>NUCLEOTIDE SEQUENCE [LARGE SCALE GENOMIC DNA]</scope>
    <source>
        <strain evidence="3">cv. Huhao1</strain>
        <tissue evidence="2">Leaf</tissue>
    </source>
</reference>
<dbReference type="AlphaFoldDB" id="A0A2U1L749"/>
<evidence type="ECO:0000313" key="3">
    <source>
        <dbReference type="Proteomes" id="UP000245207"/>
    </source>
</evidence>
<protein>
    <submittedName>
        <fullName evidence="2">Uncharacterized protein</fullName>
    </submittedName>
</protein>
<feature type="region of interest" description="Disordered" evidence="1">
    <location>
        <begin position="77"/>
        <end position="97"/>
    </location>
</feature>
<comment type="caution">
    <text evidence="2">The sequence shown here is derived from an EMBL/GenBank/DDBJ whole genome shotgun (WGS) entry which is preliminary data.</text>
</comment>
<organism evidence="2 3">
    <name type="scientific">Artemisia annua</name>
    <name type="common">Sweet wormwood</name>
    <dbReference type="NCBI Taxonomy" id="35608"/>
    <lineage>
        <taxon>Eukaryota</taxon>
        <taxon>Viridiplantae</taxon>
        <taxon>Streptophyta</taxon>
        <taxon>Embryophyta</taxon>
        <taxon>Tracheophyta</taxon>
        <taxon>Spermatophyta</taxon>
        <taxon>Magnoliopsida</taxon>
        <taxon>eudicotyledons</taxon>
        <taxon>Gunneridae</taxon>
        <taxon>Pentapetalae</taxon>
        <taxon>asterids</taxon>
        <taxon>campanulids</taxon>
        <taxon>Asterales</taxon>
        <taxon>Asteraceae</taxon>
        <taxon>Asteroideae</taxon>
        <taxon>Anthemideae</taxon>
        <taxon>Artemisiinae</taxon>
        <taxon>Artemisia</taxon>
    </lineage>
</organism>